<sequence length="382" mass="41569">MGIFDAAGGMFTTTHDLLAFARAILRHGFLSPGQTRRWLKPTSFTSAWGTSVGAPWEILRLDELLPSGRIVDAYTKGGDIADYASALALVPDLGLAVTIMTAGPEMLAPSILLSRVFEGLVPALEAAARDEARQRYAGIYEDEATGSRIVLSVDEEGQGEGLLLTEWVMRGFNVLENLHRYSIRGIDDTETPPREGQTLRLFPALVERNGGTTEAWRAAMPPFTDDEAEKLDGELAWRDGTCLSWLLADRATYNYLAVDHFDLIVGDDGGREAVAIRPRAFALELVRTKTGPVQLANDAIETLETLGLELETAPDERQVPFELVTPVTTGTLSIKTAILITVSNTIPNTDTLTTPGLIDHMLNMSKHHLYPLAHGANSTNTT</sequence>
<dbReference type="eggNOG" id="ENOG502S3SB">
    <property type="taxonomic scope" value="Eukaryota"/>
</dbReference>
<dbReference type="OrthoDB" id="10250282at2759"/>
<dbReference type="InterPro" id="IPR058664">
    <property type="entry name" value="ARB_00930-like_C"/>
</dbReference>
<dbReference type="InterPro" id="IPR051478">
    <property type="entry name" value="Beta-lactamase-like_AB/R"/>
</dbReference>
<dbReference type="Proteomes" id="UP000001611">
    <property type="component" value="Chromosome 3"/>
</dbReference>
<dbReference type="InterPro" id="IPR012338">
    <property type="entry name" value="Beta-lactam/transpept-like"/>
</dbReference>
<dbReference type="SUPFAM" id="SSF56601">
    <property type="entry name" value="beta-lactamase/transpeptidase-like"/>
    <property type="match status" value="1"/>
</dbReference>
<feature type="domain" description="Beta-lactamase-like ARB-00930-like C-terminal" evidence="1">
    <location>
        <begin position="128"/>
        <end position="288"/>
    </location>
</feature>
<protein>
    <submittedName>
        <fullName evidence="2">Beta-lactamase family protein</fullName>
    </submittedName>
</protein>
<evidence type="ECO:0000313" key="2">
    <source>
        <dbReference type="EMBL" id="EGY21109.1"/>
    </source>
</evidence>
<accession>G2WYF1</accession>
<dbReference type="InParanoid" id="G2WYF1"/>
<keyword evidence="3" id="KW-1185">Reference proteome</keyword>
<name>G2WYF1_VERDV</name>
<proteinExistence type="predicted"/>
<organism evidence="2 3">
    <name type="scientific">Verticillium dahliae (strain VdLs.17 / ATCC MYA-4575 / FGSC 10137)</name>
    <name type="common">Verticillium wilt</name>
    <dbReference type="NCBI Taxonomy" id="498257"/>
    <lineage>
        <taxon>Eukaryota</taxon>
        <taxon>Fungi</taxon>
        <taxon>Dikarya</taxon>
        <taxon>Ascomycota</taxon>
        <taxon>Pezizomycotina</taxon>
        <taxon>Sordariomycetes</taxon>
        <taxon>Hypocreomycetidae</taxon>
        <taxon>Glomerellales</taxon>
        <taxon>Plectosphaerellaceae</taxon>
        <taxon>Verticillium</taxon>
    </lineage>
</organism>
<dbReference type="EMBL" id="DS572698">
    <property type="protein sequence ID" value="EGY21109.1"/>
    <property type="molecule type" value="Genomic_DNA"/>
</dbReference>
<evidence type="ECO:0000259" key="1">
    <source>
        <dbReference type="Pfam" id="PF26335"/>
    </source>
</evidence>
<dbReference type="Pfam" id="PF26335">
    <property type="entry name" value="ARB_00930_C"/>
    <property type="match status" value="1"/>
</dbReference>
<dbReference type="RefSeq" id="XP_009651581.1">
    <property type="nucleotide sequence ID" value="XM_009653286.1"/>
</dbReference>
<dbReference type="AlphaFoldDB" id="G2WYF1"/>
<evidence type="ECO:0000313" key="3">
    <source>
        <dbReference type="Proteomes" id="UP000001611"/>
    </source>
</evidence>
<gene>
    <name evidence="2" type="ORF">VDAG_02633</name>
</gene>
<reference evidence="2 3" key="1">
    <citation type="submission" date="2008-03" db="EMBL/GenBank/DDBJ databases">
        <title>The Genome Sequence of Verticillium dahliae VdLs.17.</title>
        <authorList>
            <consortium name="The Broad Institute Genome Sequencing Platform"/>
            <person name="Ma L.-J.J."/>
            <person name="Klosterman S.J."/>
            <person name="Subbarao K."/>
            <person name="Dobinson K."/>
            <person name="Veronese P."/>
            <person name="Kang S."/>
            <person name="Gold S.E."/>
            <person name="Young S."/>
            <person name="Jaffe D."/>
            <person name="Gnerre S."/>
            <person name="Berlin A."/>
            <person name="Heiman D."/>
            <person name="Hepburn T."/>
            <person name="Sykes S."/>
            <person name="Alvarado L."/>
            <person name="Kodira C.D."/>
            <person name="Lander E."/>
            <person name="Galagan J."/>
            <person name="Nusbaum C."/>
            <person name="Birren B."/>
        </authorList>
    </citation>
    <scope>NUCLEOTIDE SEQUENCE [LARGE SCALE GENOMIC DNA]</scope>
    <source>
        <strain evidence="3">VdLs.17 / ATCC MYA-4575 / FGSC 10137</strain>
    </source>
</reference>
<dbReference type="KEGG" id="vda:VDAG_02633"/>
<dbReference type="Gene3D" id="3.40.710.10">
    <property type="entry name" value="DD-peptidase/beta-lactamase superfamily"/>
    <property type="match status" value="1"/>
</dbReference>
<dbReference type="OMA" id="NNTEWND"/>
<dbReference type="PANTHER" id="PTHR22935">
    <property type="entry name" value="PENICILLIN-BINDING PROTEIN"/>
    <property type="match status" value="1"/>
</dbReference>
<dbReference type="HOGENOM" id="CLU_067904_0_0_1"/>
<dbReference type="PANTHER" id="PTHR22935:SF95">
    <property type="entry name" value="BETA-LACTAMASE-LIKE 1-RELATED"/>
    <property type="match status" value="1"/>
</dbReference>
<dbReference type="GeneID" id="20704096"/>